<organism evidence="5 6">
    <name type="scientific">Exidia glandulosa HHB12029</name>
    <dbReference type="NCBI Taxonomy" id="1314781"/>
    <lineage>
        <taxon>Eukaryota</taxon>
        <taxon>Fungi</taxon>
        <taxon>Dikarya</taxon>
        <taxon>Basidiomycota</taxon>
        <taxon>Agaricomycotina</taxon>
        <taxon>Agaricomycetes</taxon>
        <taxon>Auriculariales</taxon>
        <taxon>Exidiaceae</taxon>
        <taxon>Exidia</taxon>
    </lineage>
</organism>
<dbReference type="Gene3D" id="1.20.970.10">
    <property type="entry name" value="Transferase, Pyrimidine Nucleoside Phosphorylase, Chain C"/>
    <property type="match status" value="1"/>
</dbReference>
<evidence type="ECO:0000256" key="2">
    <source>
        <dbReference type="ARBA" id="ARBA00022679"/>
    </source>
</evidence>
<dbReference type="AlphaFoldDB" id="A0A165ETC5"/>
<dbReference type="InterPro" id="IPR035902">
    <property type="entry name" value="Nuc_phospho_transferase"/>
</dbReference>
<dbReference type="Proteomes" id="UP000077266">
    <property type="component" value="Unassembled WGS sequence"/>
</dbReference>
<dbReference type="PANTHER" id="PTHR43285:SF2">
    <property type="entry name" value="ANTHRANILATE PHOSPHORIBOSYLTRANSFERASE"/>
    <property type="match status" value="1"/>
</dbReference>
<feature type="non-terminal residue" evidence="5">
    <location>
        <position position="264"/>
    </location>
</feature>
<keyword evidence="2 5" id="KW-0808">Transferase</keyword>
<dbReference type="SUPFAM" id="SSF52418">
    <property type="entry name" value="Nucleoside phosphorylase/phosphoribosyltransferase catalytic domain"/>
    <property type="match status" value="1"/>
</dbReference>
<dbReference type="Pfam" id="PF02885">
    <property type="entry name" value="Glycos_trans_3N"/>
    <property type="match status" value="1"/>
</dbReference>
<proteinExistence type="predicted"/>
<dbReference type="InParanoid" id="A0A165ETC5"/>
<dbReference type="InterPro" id="IPR000312">
    <property type="entry name" value="Glycosyl_Trfase_fam3"/>
</dbReference>
<sequence length="264" mass="28025">MSSEELDSETFQPLLRKLVSSPGEFTAEDTRRSMEHLFAVRPLASDAQIGAFYTAVHALGLELRADVLAAAADVLRNRATIPPPRTASEGETSAVANIVGTGGDGKNVFNVSTAAGIVAAGAGLCVRKPDARSLKRVWVVCGDEGLDEISCAGPTHVWDVNLVTRTIRTHTIIPEDFGLPRHPLDHVRGGTSVENAATLERLLQGDTSGSRDLDAVGDFVCMNAAALLVLAGDAEDLCHGVALARESVKSGRAWTAFAHFRDWT</sequence>
<feature type="domain" description="Glycosyl transferase family 3 N-terminal" evidence="4">
    <location>
        <begin position="12"/>
        <end position="79"/>
    </location>
</feature>
<dbReference type="InterPro" id="IPR017459">
    <property type="entry name" value="Glycosyl_Trfase_fam3_N_dom"/>
</dbReference>
<accession>A0A165ETC5</accession>
<dbReference type="InterPro" id="IPR005940">
    <property type="entry name" value="Anthranilate_Pribosyl_Tfrase"/>
</dbReference>
<feature type="domain" description="Glycosyl transferase family 3" evidence="3">
    <location>
        <begin position="135"/>
        <end position="253"/>
    </location>
</feature>
<evidence type="ECO:0000313" key="6">
    <source>
        <dbReference type="Proteomes" id="UP000077266"/>
    </source>
</evidence>
<dbReference type="STRING" id="1314781.A0A165ETC5"/>
<keyword evidence="1 5" id="KW-0328">Glycosyltransferase</keyword>
<dbReference type="PANTHER" id="PTHR43285">
    <property type="entry name" value="ANTHRANILATE PHOSPHORIBOSYLTRANSFERASE"/>
    <property type="match status" value="1"/>
</dbReference>
<name>A0A165ETC5_EXIGL</name>
<gene>
    <name evidence="5" type="ORF">EXIGLDRAFT_723481</name>
</gene>
<evidence type="ECO:0000313" key="5">
    <source>
        <dbReference type="EMBL" id="KZV87636.1"/>
    </source>
</evidence>
<reference evidence="5 6" key="1">
    <citation type="journal article" date="2016" name="Mol. Biol. Evol.">
        <title>Comparative Genomics of Early-Diverging Mushroom-Forming Fungi Provides Insights into the Origins of Lignocellulose Decay Capabilities.</title>
        <authorList>
            <person name="Nagy L.G."/>
            <person name="Riley R."/>
            <person name="Tritt A."/>
            <person name="Adam C."/>
            <person name="Daum C."/>
            <person name="Floudas D."/>
            <person name="Sun H."/>
            <person name="Yadav J.S."/>
            <person name="Pangilinan J."/>
            <person name="Larsson K.H."/>
            <person name="Matsuura K."/>
            <person name="Barry K."/>
            <person name="Labutti K."/>
            <person name="Kuo R."/>
            <person name="Ohm R.A."/>
            <person name="Bhattacharya S.S."/>
            <person name="Shirouzu T."/>
            <person name="Yoshinaga Y."/>
            <person name="Martin F.M."/>
            <person name="Grigoriev I.V."/>
            <person name="Hibbett D.S."/>
        </authorList>
    </citation>
    <scope>NUCLEOTIDE SEQUENCE [LARGE SCALE GENOMIC DNA]</scope>
    <source>
        <strain evidence="5 6">HHB12029</strain>
    </source>
</reference>
<dbReference type="GO" id="GO:0004048">
    <property type="term" value="F:anthranilate phosphoribosyltransferase activity"/>
    <property type="evidence" value="ECO:0007669"/>
    <property type="project" value="InterPro"/>
</dbReference>
<feature type="domain" description="Glycosyl transferase family 3" evidence="3">
    <location>
        <begin position="95"/>
        <end position="134"/>
    </location>
</feature>
<protein>
    <submittedName>
        <fullName evidence="5">Nucleoside phosphorylase/phosphoribosyltransferase catalytic domain-containing protein</fullName>
    </submittedName>
</protein>
<dbReference type="EMBL" id="KV426119">
    <property type="protein sequence ID" value="KZV87636.1"/>
    <property type="molecule type" value="Genomic_DNA"/>
</dbReference>
<dbReference type="GO" id="GO:0000162">
    <property type="term" value="P:L-tryptophan biosynthetic process"/>
    <property type="evidence" value="ECO:0007669"/>
    <property type="project" value="InterPro"/>
</dbReference>
<dbReference type="OrthoDB" id="427800at2759"/>
<evidence type="ECO:0000256" key="1">
    <source>
        <dbReference type="ARBA" id="ARBA00022676"/>
    </source>
</evidence>
<evidence type="ECO:0000259" key="4">
    <source>
        <dbReference type="Pfam" id="PF02885"/>
    </source>
</evidence>
<dbReference type="Gene3D" id="3.40.1030.10">
    <property type="entry name" value="Nucleoside phosphorylase/phosphoribosyltransferase catalytic domain"/>
    <property type="match status" value="2"/>
</dbReference>
<evidence type="ECO:0000259" key="3">
    <source>
        <dbReference type="Pfam" id="PF00591"/>
    </source>
</evidence>
<dbReference type="Pfam" id="PF00591">
    <property type="entry name" value="Glycos_transf_3"/>
    <property type="match status" value="2"/>
</dbReference>
<dbReference type="GO" id="GO:0005829">
    <property type="term" value="C:cytosol"/>
    <property type="evidence" value="ECO:0007669"/>
    <property type="project" value="TreeGrafter"/>
</dbReference>
<keyword evidence="6" id="KW-1185">Reference proteome</keyword>